<protein>
    <recommendedName>
        <fullName evidence="3">Type II secretion system core protein G</fullName>
    </recommendedName>
</protein>
<dbReference type="InterPro" id="IPR013545">
    <property type="entry name" value="T2SS_protein-GspG_C"/>
</dbReference>
<dbReference type="RefSeq" id="WP_182156767.1">
    <property type="nucleotide sequence ID" value="NZ_JACEZU010000013.1"/>
</dbReference>
<comment type="subcellular location">
    <subcellularLocation>
        <location evidence="1">Cell inner membrane</location>
        <topology evidence="1">Single-pass membrane protein</topology>
    </subcellularLocation>
</comment>
<dbReference type="InterPro" id="IPR012902">
    <property type="entry name" value="N_methyl_site"/>
</dbReference>
<dbReference type="GO" id="GO:0005886">
    <property type="term" value="C:plasma membrane"/>
    <property type="evidence" value="ECO:0007669"/>
    <property type="project" value="UniProtKB-SubCell"/>
</dbReference>
<dbReference type="Gene3D" id="3.30.700.10">
    <property type="entry name" value="Glycoprotein, Type 4 Pilin"/>
    <property type="match status" value="1"/>
</dbReference>
<dbReference type="EMBL" id="JACEZU010000013">
    <property type="protein sequence ID" value="MBA5689975.1"/>
    <property type="molecule type" value="Genomic_DNA"/>
</dbReference>
<evidence type="ECO:0000256" key="5">
    <source>
        <dbReference type="ARBA" id="ARBA00022481"/>
    </source>
</evidence>
<feature type="domain" description="Type II secretion system protein GspG C-terminal" evidence="11">
    <location>
        <begin position="42"/>
        <end position="148"/>
    </location>
</feature>
<dbReference type="InterPro" id="IPR010054">
    <property type="entry name" value="Type2_sec_GspG"/>
</dbReference>
<keyword evidence="4" id="KW-1003">Cell membrane</keyword>
<feature type="transmembrane region" description="Helical" evidence="10">
    <location>
        <begin position="21"/>
        <end position="44"/>
    </location>
</feature>
<accession>A0A7W2FE21</accession>
<dbReference type="NCBIfam" id="TIGR02532">
    <property type="entry name" value="IV_pilin_GFxxxE"/>
    <property type="match status" value="1"/>
</dbReference>
<evidence type="ECO:0000256" key="9">
    <source>
        <dbReference type="ARBA" id="ARBA00023136"/>
    </source>
</evidence>
<keyword evidence="6" id="KW-0997">Cell inner membrane</keyword>
<comment type="similarity">
    <text evidence="2">Belongs to the GSP G family.</text>
</comment>
<evidence type="ECO:0000313" key="13">
    <source>
        <dbReference type="Proteomes" id="UP000573499"/>
    </source>
</evidence>
<dbReference type="Pfam" id="PF07963">
    <property type="entry name" value="N_methyl"/>
    <property type="match status" value="1"/>
</dbReference>
<keyword evidence="5" id="KW-0488">Methylation</keyword>
<dbReference type="InterPro" id="IPR000983">
    <property type="entry name" value="Bac_GSPG_pilin"/>
</dbReference>
<keyword evidence="8 10" id="KW-1133">Transmembrane helix</keyword>
<evidence type="ECO:0000256" key="8">
    <source>
        <dbReference type="ARBA" id="ARBA00022989"/>
    </source>
</evidence>
<dbReference type="PRINTS" id="PR00813">
    <property type="entry name" value="BCTERIALGSPG"/>
</dbReference>
<comment type="caution">
    <text evidence="12">The sequence shown here is derived from an EMBL/GenBank/DDBJ whole genome shotgun (WGS) entry which is preliminary data.</text>
</comment>
<evidence type="ECO:0000256" key="10">
    <source>
        <dbReference type="SAM" id="Phobius"/>
    </source>
</evidence>
<evidence type="ECO:0000256" key="3">
    <source>
        <dbReference type="ARBA" id="ARBA00020042"/>
    </source>
</evidence>
<evidence type="ECO:0000256" key="7">
    <source>
        <dbReference type="ARBA" id="ARBA00022692"/>
    </source>
</evidence>
<keyword evidence="7 10" id="KW-0812">Transmembrane</keyword>
<keyword evidence="13" id="KW-1185">Reference proteome</keyword>
<dbReference type="Proteomes" id="UP000573499">
    <property type="component" value="Unassembled WGS sequence"/>
</dbReference>
<dbReference type="GO" id="GO:0015628">
    <property type="term" value="P:protein secretion by the type II secretion system"/>
    <property type="evidence" value="ECO:0007669"/>
    <property type="project" value="InterPro"/>
</dbReference>
<dbReference type="PROSITE" id="PS00409">
    <property type="entry name" value="PROKAR_NTER_METHYL"/>
    <property type="match status" value="1"/>
</dbReference>
<name>A0A7W2FE21_9BURK</name>
<reference evidence="12 13" key="1">
    <citation type="submission" date="2020-07" db="EMBL/GenBank/DDBJ databases">
        <title>Novel species isolated from subtropical streams in China.</title>
        <authorList>
            <person name="Lu H."/>
        </authorList>
    </citation>
    <scope>NUCLEOTIDE SEQUENCE [LARGE SCALE GENOMIC DNA]</scope>
    <source>
        <strain evidence="12 13">LX47W</strain>
    </source>
</reference>
<evidence type="ECO:0000256" key="4">
    <source>
        <dbReference type="ARBA" id="ARBA00022475"/>
    </source>
</evidence>
<proteinExistence type="inferred from homology"/>
<dbReference type="GO" id="GO:0015627">
    <property type="term" value="C:type II protein secretion system complex"/>
    <property type="evidence" value="ECO:0007669"/>
    <property type="project" value="InterPro"/>
</dbReference>
<dbReference type="NCBIfam" id="TIGR01710">
    <property type="entry name" value="typeII_sec_gspG"/>
    <property type="match status" value="1"/>
</dbReference>
<keyword evidence="9 10" id="KW-0472">Membrane</keyword>
<dbReference type="InterPro" id="IPR045584">
    <property type="entry name" value="Pilin-like"/>
</dbReference>
<sequence length="149" mass="16437">MIVACKRIRGRRAAPLRGYTLLELLVVIVIVGLLAAFVGAQYFVQLGKSKGQIAREQIDLFDKAVVQFRIDVGHYPSSEQGLVALVAPPVNEGLWHGPYLNRAIPLDPWGNAYGYRTSGADEREFEIYSFGRDGLPGGTGEDADVFNWQ</sequence>
<dbReference type="SUPFAM" id="SSF54523">
    <property type="entry name" value="Pili subunits"/>
    <property type="match status" value="1"/>
</dbReference>
<organism evidence="12 13">
    <name type="scientific">Rugamonas apoptosis</name>
    <dbReference type="NCBI Taxonomy" id="2758570"/>
    <lineage>
        <taxon>Bacteria</taxon>
        <taxon>Pseudomonadati</taxon>
        <taxon>Pseudomonadota</taxon>
        <taxon>Betaproteobacteria</taxon>
        <taxon>Burkholderiales</taxon>
        <taxon>Oxalobacteraceae</taxon>
        <taxon>Telluria group</taxon>
        <taxon>Rugamonas</taxon>
    </lineage>
</organism>
<dbReference type="Pfam" id="PF08334">
    <property type="entry name" value="T2SSG"/>
    <property type="match status" value="1"/>
</dbReference>
<dbReference type="AlphaFoldDB" id="A0A7W2FE21"/>
<evidence type="ECO:0000256" key="6">
    <source>
        <dbReference type="ARBA" id="ARBA00022519"/>
    </source>
</evidence>
<evidence type="ECO:0000256" key="2">
    <source>
        <dbReference type="ARBA" id="ARBA00009984"/>
    </source>
</evidence>
<evidence type="ECO:0000313" key="12">
    <source>
        <dbReference type="EMBL" id="MBA5689975.1"/>
    </source>
</evidence>
<gene>
    <name evidence="12" type="primary">gspG</name>
    <name evidence="12" type="ORF">H3H39_23275</name>
</gene>
<evidence type="ECO:0000259" key="11">
    <source>
        <dbReference type="Pfam" id="PF08334"/>
    </source>
</evidence>
<evidence type="ECO:0000256" key="1">
    <source>
        <dbReference type="ARBA" id="ARBA00004377"/>
    </source>
</evidence>